<evidence type="ECO:0000256" key="6">
    <source>
        <dbReference type="ARBA" id="ARBA00022737"/>
    </source>
</evidence>
<feature type="region of interest" description="Disordered" evidence="11">
    <location>
        <begin position="434"/>
        <end position="477"/>
    </location>
</feature>
<dbReference type="SMART" id="SM00361">
    <property type="entry name" value="RRM_1"/>
    <property type="match status" value="3"/>
</dbReference>
<comment type="similarity">
    <text evidence="3">Belongs to the polyadenylate-binding protein type-1 family.</text>
</comment>
<sequence length="705" mass="77889">MSAQEDPSHSPVISPEIATQDIYRPTAPAHPDDHASTTYAAHTAVSDSSKTIYVSELDQLVTDADLLQAFDQYGPIAFIRVAKNPLLMRPLGYAYVNYEEKESADAALAHDFRYIKGKPCRVTAYQKDPSLRIAPRTIVYIKNLAPETSEDSLRELFAQFGPIVATKLARDDDNANPSGYAYVNFETLDAANEAIAKLNATKINDRLVFIGHHISQVERLSRIEKRKATFSNLYIKNLDASTTEQQFQDLFSPYGNLASYTLPLNEDGTSRGFGFVNFETHDEAVKAIEALNDKEINGKALYVGRAQKKFERDEEIRQQFDMLKIRNPPLRHAPSNNLYIKELDPSVTNDELRQAFAPFGQIVSAKVMADEAGRSREFGFVCFSTPEEAQKAIAGMNDTEFKGKKLYVTVAQRRDHRKSPLIQLSPFYGANGPMLGQLPPQPHDLYQQHKPQHFHSGRGPQPHHQHHPQQFRNAGVPIPNQFVPSYAYYPQANYGAGGAPAGSWSPDGVIFTGVPPAINYSILSNNGPQQFRNNGKPGFNNNNNNNSSGSNRSPRQGHRHSRGNRNNNSGSGASNSSGANNSSSTAGASSSNAGSFQTSRQNSQVLYGSTLSAVVASAANPEVEKQILGEALYPKIVSHIAVKGDTELTSKLTGMMLDLGTQELLKWIDDEVVLNTHIQQAYDQYMEFLANEKHNDDDTTPEKKD</sequence>
<evidence type="ECO:0000256" key="11">
    <source>
        <dbReference type="SAM" id="MobiDB-lite"/>
    </source>
</evidence>
<feature type="compositionally biased region" description="Low complexity" evidence="11">
    <location>
        <begin position="564"/>
        <end position="595"/>
    </location>
</feature>
<feature type="domain" description="RRM" evidence="12">
    <location>
        <begin position="336"/>
        <end position="413"/>
    </location>
</feature>
<feature type="domain" description="RRM" evidence="12">
    <location>
        <begin position="50"/>
        <end position="127"/>
    </location>
</feature>
<dbReference type="EMBL" id="CCBN010000003">
    <property type="protein sequence ID" value="CDO52322.1"/>
    <property type="molecule type" value="Genomic_DNA"/>
</dbReference>
<comment type="subcellular location">
    <subcellularLocation>
        <location evidence="2">Cytoplasm</location>
    </subcellularLocation>
    <subcellularLocation>
        <location evidence="1">Nucleus</location>
    </subcellularLocation>
</comment>
<feature type="compositionally biased region" description="Basic residues" evidence="11">
    <location>
        <begin position="450"/>
        <end position="469"/>
    </location>
</feature>
<name>A0A0J9X6A7_GEOCN</name>
<dbReference type="AlphaFoldDB" id="A0A0J9X6A7"/>
<evidence type="ECO:0000256" key="4">
    <source>
        <dbReference type="ARBA" id="ARBA00016348"/>
    </source>
</evidence>
<keyword evidence="6" id="KW-0677">Repeat</keyword>
<keyword evidence="8" id="KW-0539">Nucleus</keyword>
<evidence type="ECO:0000256" key="2">
    <source>
        <dbReference type="ARBA" id="ARBA00004496"/>
    </source>
</evidence>
<evidence type="ECO:0000256" key="9">
    <source>
        <dbReference type="ARBA" id="ARBA00030979"/>
    </source>
</evidence>
<evidence type="ECO:0000256" key="1">
    <source>
        <dbReference type="ARBA" id="ARBA00004123"/>
    </source>
</evidence>
<feature type="domain" description="RRM" evidence="12">
    <location>
        <begin position="137"/>
        <end position="215"/>
    </location>
</feature>
<dbReference type="CDD" id="cd00590">
    <property type="entry name" value="RRM_SF"/>
    <property type="match status" value="1"/>
</dbReference>
<dbReference type="InterPro" id="IPR035979">
    <property type="entry name" value="RBD_domain_sf"/>
</dbReference>
<evidence type="ECO:0000313" key="15">
    <source>
        <dbReference type="Proteomes" id="UP000242525"/>
    </source>
</evidence>
<keyword evidence="7 10" id="KW-0694">RNA-binding</keyword>
<evidence type="ECO:0000259" key="13">
    <source>
        <dbReference type="PROSITE" id="PS51309"/>
    </source>
</evidence>
<dbReference type="InterPro" id="IPR003954">
    <property type="entry name" value="RRM_euk-type"/>
</dbReference>
<dbReference type="SUPFAM" id="SSF54928">
    <property type="entry name" value="RNA-binding domain, RBD"/>
    <property type="match status" value="3"/>
</dbReference>
<dbReference type="PROSITE" id="PS50102">
    <property type="entry name" value="RRM"/>
    <property type="match status" value="4"/>
</dbReference>
<feature type="compositionally biased region" description="Low complexity" evidence="11">
    <location>
        <begin position="531"/>
        <end position="554"/>
    </location>
</feature>
<evidence type="ECO:0000259" key="12">
    <source>
        <dbReference type="PROSITE" id="PS50102"/>
    </source>
</evidence>
<dbReference type="STRING" id="1173061.A0A0J9X6A7"/>
<evidence type="ECO:0000256" key="10">
    <source>
        <dbReference type="PROSITE-ProRule" id="PRU00176"/>
    </source>
</evidence>
<evidence type="ECO:0000256" key="7">
    <source>
        <dbReference type="ARBA" id="ARBA00022884"/>
    </source>
</evidence>
<feature type="domain" description="PABC" evidence="13">
    <location>
        <begin position="608"/>
        <end position="690"/>
    </location>
</feature>
<dbReference type="GO" id="GO:0005737">
    <property type="term" value="C:cytoplasm"/>
    <property type="evidence" value="ECO:0007669"/>
    <property type="project" value="UniProtKB-SubCell"/>
</dbReference>
<dbReference type="Gene3D" id="1.10.1900.10">
    <property type="entry name" value="c-terminal domain of poly(a) binding protein"/>
    <property type="match status" value="1"/>
</dbReference>
<evidence type="ECO:0000256" key="5">
    <source>
        <dbReference type="ARBA" id="ARBA00022490"/>
    </source>
</evidence>
<feature type="region of interest" description="Disordered" evidence="11">
    <location>
        <begin position="525"/>
        <end position="596"/>
    </location>
</feature>
<dbReference type="InterPro" id="IPR012677">
    <property type="entry name" value="Nucleotide-bd_a/b_plait_sf"/>
</dbReference>
<dbReference type="InterPro" id="IPR036053">
    <property type="entry name" value="PABP-dom"/>
</dbReference>
<dbReference type="SUPFAM" id="SSF63570">
    <property type="entry name" value="PABC (PABP) domain"/>
    <property type="match status" value="1"/>
</dbReference>
<gene>
    <name evidence="14" type="ORF">BN980_GECA03s00142g</name>
</gene>
<feature type="domain" description="RRM" evidence="12">
    <location>
        <begin position="231"/>
        <end position="308"/>
    </location>
</feature>
<dbReference type="InterPro" id="IPR000504">
    <property type="entry name" value="RRM_dom"/>
</dbReference>
<dbReference type="Gene3D" id="3.30.70.330">
    <property type="match status" value="4"/>
</dbReference>
<accession>A0A0J9X6A7</accession>
<evidence type="ECO:0000256" key="3">
    <source>
        <dbReference type="ARBA" id="ARBA00008557"/>
    </source>
</evidence>
<protein>
    <recommendedName>
        <fullName evidence="4">Polyadenylate-binding protein, cytoplasmic and nuclear</fullName>
    </recommendedName>
    <alternativeName>
        <fullName evidence="9">Polyadenylate tail-binding protein</fullName>
    </alternativeName>
</protein>
<proteinExistence type="inferred from homology"/>
<dbReference type="OrthoDB" id="6159137at2759"/>
<dbReference type="PANTHER" id="PTHR24012">
    <property type="entry name" value="RNA BINDING PROTEIN"/>
    <property type="match status" value="1"/>
</dbReference>
<dbReference type="InterPro" id="IPR002004">
    <property type="entry name" value="PABP_HYD_C"/>
</dbReference>
<dbReference type="Pfam" id="PF00076">
    <property type="entry name" value="RRM_1"/>
    <property type="match status" value="4"/>
</dbReference>
<evidence type="ECO:0000256" key="8">
    <source>
        <dbReference type="ARBA" id="ARBA00023242"/>
    </source>
</evidence>
<dbReference type="Proteomes" id="UP000242525">
    <property type="component" value="Unassembled WGS sequence"/>
</dbReference>
<keyword evidence="5" id="KW-0963">Cytoplasm</keyword>
<dbReference type="Pfam" id="PF00658">
    <property type="entry name" value="MLLE"/>
    <property type="match status" value="1"/>
</dbReference>
<dbReference type="PROSITE" id="PS51309">
    <property type="entry name" value="PABC"/>
    <property type="match status" value="1"/>
</dbReference>
<organism evidence="14 15">
    <name type="scientific">Geotrichum candidum</name>
    <name type="common">Oospora lactis</name>
    <name type="synonym">Dipodascus geotrichum</name>
    <dbReference type="NCBI Taxonomy" id="1173061"/>
    <lineage>
        <taxon>Eukaryota</taxon>
        <taxon>Fungi</taxon>
        <taxon>Dikarya</taxon>
        <taxon>Ascomycota</taxon>
        <taxon>Saccharomycotina</taxon>
        <taxon>Dipodascomycetes</taxon>
        <taxon>Dipodascales</taxon>
        <taxon>Dipodascaceae</taxon>
        <taxon>Geotrichum</taxon>
    </lineage>
</organism>
<comment type="caution">
    <text evidence="14">The sequence shown here is derived from an EMBL/GenBank/DDBJ whole genome shotgun (WGS) entry which is preliminary data.</text>
</comment>
<dbReference type="FunFam" id="3.30.70.330:FF:000651">
    <property type="entry name" value="Poly(A) binding protein cytoplasmic 1 like"/>
    <property type="match status" value="2"/>
</dbReference>
<dbReference type="GO" id="GO:0005634">
    <property type="term" value="C:nucleus"/>
    <property type="evidence" value="ECO:0007669"/>
    <property type="project" value="UniProtKB-SubCell"/>
</dbReference>
<dbReference type="CDD" id="cd12380">
    <property type="entry name" value="RRM3_I_PABPs"/>
    <property type="match status" value="1"/>
</dbReference>
<reference evidence="14" key="1">
    <citation type="submission" date="2014-03" db="EMBL/GenBank/DDBJ databases">
        <authorList>
            <person name="Casaregola S."/>
        </authorList>
    </citation>
    <scope>NUCLEOTIDE SEQUENCE [LARGE SCALE GENOMIC DNA]</scope>
    <source>
        <strain evidence="14">CLIB 918</strain>
    </source>
</reference>
<dbReference type="SMART" id="SM00517">
    <property type="entry name" value="PolyA"/>
    <property type="match status" value="1"/>
</dbReference>
<dbReference type="GO" id="GO:0003723">
    <property type="term" value="F:RNA binding"/>
    <property type="evidence" value="ECO:0007669"/>
    <property type="project" value="UniProtKB-UniRule"/>
</dbReference>
<keyword evidence="15" id="KW-1185">Reference proteome</keyword>
<evidence type="ECO:0000313" key="14">
    <source>
        <dbReference type="EMBL" id="CDO52322.1"/>
    </source>
</evidence>
<dbReference type="SMART" id="SM00360">
    <property type="entry name" value="RRM"/>
    <property type="match status" value="4"/>
</dbReference>